<protein>
    <submittedName>
        <fullName evidence="8">Sulfotransferase family protein</fullName>
    </submittedName>
</protein>
<reference evidence="8 9" key="1">
    <citation type="submission" date="2022-10" db="EMBL/GenBank/DDBJ databases">
        <title>Defluviimonas sp. nov., isolated from ocean surface water.</title>
        <authorList>
            <person name="He W."/>
            <person name="Wang L."/>
            <person name="Zhang D.-F."/>
        </authorList>
    </citation>
    <scope>NUCLEOTIDE SEQUENCE [LARGE SCALE GENOMIC DNA]</scope>
    <source>
        <strain evidence="8 9">WL0002</strain>
    </source>
</reference>
<keyword evidence="9" id="KW-1185">Reference proteome</keyword>
<dbReference type="Gene3D" id="3.40.50.300">
    <property type="entry name" value="P-loop containing nucleotide triphosphate hydrolases"/>
    <property type="match status" value="1"/>
</dbReference>
<evidence type="ECO:0000256" key="7">
    <source>
        <dbReference type="ARBA" id="ARBA00023180"/>
    </source>
</evidence>
<dbReference type="InterPro" id="IPR027417">
    <property type="entry name" value="P-loop_NTPase"/>
</dbReference>
<keyword evidence="4" id="KW-1133">Transmembrane helix</keyword>
<dbReference type="EMBL" id="JAOWKY010000003">
    <property type="protein sequence ID" value="MCV2869480.1"/>
    <property type="molecule type" value="Genomic_DNA"/>
</dbReference>
<evidence type="ECO:0000256" key="3">
    <source>
        <dbReference type="ARBA" id="ARBA00022692"/>
    </source>
</evidence>
<dbReference type="PANTHER" id="PTHR12137">
    <property type="entry name" value="CARBOHYDRATE SULFOTRANSFERASE"/>
    <property type="match status" value="1"/>
</dbReference>
<keyword evidence="2" id="KW-0808">Transferase</keyword>
<evidence type="ECO:0000256" key="2">
    <source>
        <dbReference type="ARBA" id="ARBA00022679"/>
    </source>
</evidence>
<evidence type="ECO:0000256" key="6">
    <source>
        <dbReference type="ARBA" id="ARBA00023136"/>
    </source>
</evidence>
<evidence type="ECO:0000313" key="9">
    <source>
        <dbReference type="Proteomes" id="UP001652542"/>
    </source>
</evidence>
<accession>A0ABT2ZEC1</accession>
<evidence type="ECO:0000256" key="1">
    <source>
        <dbReference type="ARBA" id="ARBA00004323"/>
    </source>
</evidence>
<evidence type="ECO:0000313" key="8">
    <source>
        <dbReference type="EMBL" id="MCV2869480.1"/>
    </source>
</evidence>
<dbReference type="InterPro" id="IPR018011">
    <property type="entry name" value="Carb_sulfotrans_8-10"/>
</dbReference>
<organism evidence="8 9">
    <name type="scientific">Albidovulum marisflavi</name>
    <dbReference type="NCBI Taxonomy" id="2984159"/>
    <lineage>
        <taxon>Bacteria</taxon>
        <taxon>Pseudomonadati</taxon>
        <taxon>Pseudomonadota</taxon>
        <taxon>Alphaproteobacteria</taxon>
        <taxon>Rhodobacterales</taxon>
        <taxon>Paracoccaceae</taxon>
        <taxon>Albidovulum</taxon>
    </lineage>
</organism>
<keyword evidence="6" id="KW-0472">Membrane</keyword>
<dbReference type="Pfam" id="PF03567">
    <property type="entry name" value="Sulfotransfer_2"/>
    <property type="match status" value="1"/>
</dbReference>
<keyword evidence="3" id="KW-0812">Transmembrane</keyword>
<comment type="caution">
    <text evidence="8">The sequence shown here is derived from an EMBL/GenBank/DDBJ whole genome shotgun (WGS) entry which is preliminary data.</text>
</comment>
<gene>
    <name evidence="8" type="ORF">OEW28_12670</name>
</gene>
<sequence>MNQTAGPKTMLVSTSHHFIFVHIPKTAGTSIDLALRDHSLPRATRGRHLLAKLNPFPVAPDRVVMPMHSTAAQIRRKMGSEAYAQFTSFAFVRNPFDHALSHYEYLKLYRYERVARRVASMSIEEYLRWRMAARPWDRTLQTGRFVHLPDQAAFVVDGKGKVIVDRVMKFETLTSDFERLCRELKVPVAPLEHRRKTERAERSNLREQLSDQAVGLIRRLYARDFELFGYSAEPN</sequence>
<dbReference type="Proteomes" id="UP001652542">
    <property type="component" value="Unassembled WGS sequence"/>
</dbReference>
<proteinExistence type="predicted"/>
<dbReference type="PANTHER" id="PTHR12137:SF54">
    <property type="entry name" value="CARBOHYDRATE SULFOTRANSFERASE"/>
    <property type="match status" value="1"/>
</dbReference>
<dbReference type="SUPFAM" id="SSF52540">
    <property type="entry name" value="P-loop containing nucleoside triphosphate hydrolases"/>
    <property type="match status" value="1"/>
</dbReference>
<keyword evidence="7" id="KW-0325">Glycoprotein</keyword>
<dbReference type="RefSeq" id="WP_263735136.1">
    <property type="nucleotide sequence ID" value="NZ_JAOWKY010000003.1"/>
</dbReference>
<dbReference type="InterPro" id="IPR005331">
    <property type="entry name" value="Sulfotransferase"/>
</dbReference>
<evidence type="ECO:0000256" key="5">
    <source>
        <dbReference type="ARBA" id="ARBA00023034"/>
    </source>
</evidence>
<comment type="subcellular location">
    <subcellularLocation>
        <location evidence="1">Golgi apparatus membrane</location>
        <topology evidence="1">Single-pass type II membrane protein</topology>
    </subcellularLocation>
</comment>
<keyword evidence="5" id="KW-0333">Golgi apparatus</keyword>
<evidence type="ECO:0000256" key="4">
    <source>
        <dbReference type="ARBA" id="ARBA00022989"/>
    </source>
</evidence>
<name>A0ABT2ZEC1_9RHOB</name>